<accession>A0ACC7S2F3</accession>
<keyword evidence="2" id="KW-1185">Reference proteome</keyword>
<reference evidence="2" key="1">
    <citation type="journal article" date="2020" name="Toxins">
        <title>Phylogenomic Analysis of Secondary Metabolism in the Toxic Cyanobacterial Genera Anabaena, Dolichospermum and Aphanizomenon.</title>
        <authorList>
            <person name="Oesterholm J."/>
            <person name="Popin R.V."/>
            <person name="Fewer D.P."/>
            <person name="Sivonen K."/>
        </authorList>
    </citation>
    <scope>NUCLEOTIDE SEQUENCE [LARGE SCALE GENOMIC DNA]</scope>
    <source>
        <strain evidence="2">UHCC 0037</strain>
    </source>
</reference>
<name>A0ACC7S2F3_DOLFA</name>
<dbReference type="Proteomes" id="UP001517388">
    <property type="component" value="Unassembled WGS sequence"/>
</dbReference>
<dbReference type="EMBL" id="VILF01000001">
    <property type="protein sequence ID" value="MTJ42698.1"/>
    <property type="molecule type" value="Genomic_DNA"/>
</dbReference>
<protein>
    <submittedName>
        <fullName evidence="1">Tetratricopeptide repeat protein</fullName>
    </submittedName>
</protein>
<organism evidence="1 2">
    <name type="scientific">Dolichospermum flos-aquae UHCC 0037</name>
    <dbReference type="NCBI Taxonomy" id="2590026"/>
    <lineage>
        <taxon>Bacteria</taxon>
        <taxon>Bacillati</taxon>
        <taxon>Cyanobacteriota</taxon>
        <taxon>Cyanophyceae</taxon>
        <taxon>Nostocales</taxon>
        <taxon>Aphanizomenonaceae</taxon>
        <taxon>Dolichospermum</taxon>
    </lineage>
</organism>
<evidence type="ECO:0000313" key="2">
    <source>
        <dbReference type="Proteomes" id="UP001517388"/>
    </source>
</evidence>
<sequence>MKKWKLTITTLILGTILYSPSVCAKNLANISDFRIKSALLAQSDLKEAIVYFHQGINRHTFGDIKGAIEEYNKALRLHPNFPEVYYKRGISRYKLGDLKGAIADYNKAISLNANYPGIYNHRGFTRHNLGDLKGAIADFNKALSLNPNFPEAYQNRGVSRNKLGDKQGAITDLKTAANLFQQQKRISNYQEVIDLIKKIENRSPTSLRSRGYRYYINYNQVEKS</sequence>
<proteinExistence type="predicted"/>
<comment type="caution">
    <text evidence="1">The sequence shown here is derived from an EMBL/GenBank/DDBJ whole genome shotgun (WGS) entry which is preliminary data.</text>
</comment>
<gene>
    <name evidence="1" type="ORF">FJR39_05410</name>
</gene>
<evidence type="ECO:0000313" key="1">
    <source>
        <dbReference type="EMBL" id="MTJ42698.1"/>
    </source>
</evidence>